<dbReference type="Gramene" id="Vigun07g025400.1.v1.2">
    <property type="protein sequence ID" value="Vigun07g025400.1.v1.2"/>
    <property type="gene ID" value="Vigun07g025400.v1.2"/>
</dbReference>
<evidence type="ECO:0000313" key="1">
    <source>
        <dbReference type="EMBL" id="QCE05188.1"/>
    </source>
</evidence>
<dbReference type="EMBL" id="CP039353">
    <property type="protein sequence ID" value="QCE05188.1"/>
    <property type="molecule type" value="Genomic_DNA"/>
</dbReference>
<keyword evidence="2" id="KW-1185">Reference proteome</keyword>
<gene>
    <name evidence="1" type="ORF">DEO72_LG9g189</name>
</gene>
<dbReference type="PANTHER" id="PTHR36355">
    <property type="entry name" value="EXPRESSED PROTEIN"/>
    <property type="match status" value="1"/>
</dbReference>
<accession>A0A4D6MVQ8</accession>
<organism evidence="1 2">
    <name type="scientific">Vigna unguiculata</name>
    <name type="common">Cowpea</name>
    <dbReference type="NCBI Taxonomy" id="3917"/>
    <lineage>
        <taxon>Eukaryota</taxon>
        <taxon>Viridiplantae</taxon>
        <taxon>Streptophyta</taxon>
        <taxon>Embryophyta</taxon>
        <taxon>Tracheophyta</taxon>
        <taxon>Spermatophyta</taxon>
        <taxon>Magnoliopsida</taxon>
        <taxon>eudicotyledons</taxon>
        <taxon>Gunneridae</taxon>
        <taxon>Pentapetalae</taxon>
        <taxon>rosids</taxon>
        <taxon>fabids</taxon>
        <taxon>Fabales</taxon>
        <taxon>Fabaceae</taxon>
        <taxon>Papilionoideae</taxon>
        <taxon>50 kb inversion clade</taxon>
        <taxon>NPAAA clade</taxon>
        <taxon>indigoferoid/millettioid clade</taxon>
        <taxon>Phaseoleae</taxon>
        <taxon>Vigna</taxon>
    </lineage>
</organism>
<dbReference type="OrthoDB" id="1731546at2759"/>
<protein>
    <submittedName>
        <fullName evidence="1">Uncharacterized protein</fullName>
    </submittedName>
</protein>
<dbReference type="AlphaFoldDB" id="A0A4D6MVQ8"/>
<evidence type="ECO:0000313" key="2">
    <source>
        <dbReference type="Proteomes" id="UP000501690"/>
    </source>
</evidence>
<dbReference type="PANTHER" id="PTHR36355:SF1">
    <property type="entry name" value="EXPRESSED PROTEIN"/>
    <property type="match status" value="1"/>
</dbReference>
<dbReference type="Proteomes" id="UP000501690">
    <property type="component" value="Linkage Group LG9"/>
</dbReference>
<name>A0A4D6MVQ8_VIGUN</name>
<proteinExistence type="predicted"/>
<sequence length="128" mass="14547">MNTDEKVQHVTKKSSDELLRKFAEVGNSNNVPKKKKKKITKRVEPAAAAAATFVERRSLLPPPAATRKTALLRQIGIGGAHIMRTRGFRNKSLLGTIEKTWRRSIEGASRAFMERHYHHHKRLINDIV</sequence>
<reference evidence="1 2" key="1">
    <citation type="submission" date="2019-04" db="EMBL/GenBank/DDBJ databases">
        <title>An improved genome assembly and genetic linkage map for asparagus bean, Vigna unguiculata ssp. sesquipedialis.</title>
        <authorList>
            <person name="Xia Q."/>
            <person name="Zhang R."/>
            <person name="Dong Y."/>
        </authorList>
    </citation>
    <scope>NUCLEOTIDE SEQUENCE [LARGE SCALE GENOMIC DNA]</scope>
    <source>
        <tissue evidence="1">Leaf</tissue>
    </source>
</reference>